<keyword evidence="2" id="KW-0479">Metal-binding</keyword>
<accession>A0ABU9XSZ4</accession>
<dbReference type="Pfam" id="PF04828">
    <property type="entry name" value="GFA"/>
    <property type="match status" value="1"/>
</dbReference>
<dbReference type="SUPFAM" id="SSF51316">
    <property type="entry name" value="Mss4-like"/>
    <property type="match status" value="1"/>
</dbReference>
<evidence type="ECO:0000259" key="4">
    <source>
        <dbReference type="PROSITE" id="PS51891"/>
    </source>
</evidence>
<comment type="caution">
    <text evidence="5">The sequence shown here is derived from an EMBL/GenBank/DDBJ whole genome shotgun (WGS) entry which is preliminary data.</text>
</comment>
<keyword evidence="6" id="KW-1185">Reference proteome</keyword>
<evidence type="ECO:0000256" key="3">
    <source>
        <dbReference type="ARBA" id="ARBA00022833"/>
    </source>
</evidence>
<dbReference type="PANTHER" id="PTHR28620">
    <property type="entry name" value="CENTROMERE PROTEIN V"/>
    <property type="match status" value="1"/>
</dbReference>
<keyword evidence="3" id="KW-0862">Zinc</keyword>
<dbReference type="Proteomes" id="UP001404104">
    <property type="component" value="Unassembled WGS sequence"/>
</dbReference>
<dbReference type="RefSeq" id="WP_345864935.1">
    <property type="nucleotide sequence ID" value="NZ_JBDIMF010000004.1"/>
</dbReference>
<gene>
    <name evidence="5" type="ORF">ABC969_11000</name>
</gene>
<sequence>MVSTHAGSCHCGAVRFTVTYDLVELTTCDCSLCVKRHALMAKVPEAALRIDAGEDCLAVYEWNSRRAKHHFCTRCGIYVFHRKRAAPDHYGVNIFCLDGCDAASLPVRATEGAGMTLVGDRPRQEWPGPRFSAQVA</sequence>
<organism evidence="5 6">
    <name type="scientific">Sphingomonas qilianensis</name>
    <dbReference type="NCBI Taxonomy" id="1736690"/>
    <lineage>
        <taxon>Bacteria</taxon>
        <taxon>Pseudomonadati</taxon>
        <taxon>Pseudomonadota</taxon>
        <taxon>Alphaproteobacteria</taxon>
        <taxon>Sphingomonadales</taxon>
        <taxon>Sphingomonadaceae</taxon>
        <taxon>Sphingomonas</taxon>
    </lineage>
</organism>
<name>A0ABU9XSZ4_9SPHN</name>
<dbReference type="PROSITE" id="PS51891">
    <property type="entry name" value="CENP_V_GFA"/>
    <property type="match status" value="1"/>
</dbReference>
<evidence type="ECO:0000256" key="2">
    <source>
        <dbReference type="ARBA" id="ARBA00022723"/>
    </source>
</evidence>
<proteinExistence type="inferred from homology"/>
<reference evidence="5 6" key="1">
    <citation type="submission" date="2024-05" db="EMBL/GenBank/DDBJ databases">
        <authorList>
            <person name="Liu Q."/>
            <person name="Xin Y.-H."/>
        </authorList>
    </citation>
    <scope>NUCLEOTIDE SEQUENCE [LARGE SCALE GENOMIC DNA]</scope>
    <source>
        <strain evidence="5 6">CGMCC 1.15349</strain>
    </source>
</reference>
<protein>
    <submittedName>
        <fullName evidence="5">GFA family protein</fullName>
    </submittedName>
</protein>
<evidence type="ECO:0000256" key="1">
    <source>
        <dbReference type="ARBA" id="ARBA00005495"/>
    </source>
</evidence>
<dbReference type="InterPro" id="IPR006913">
    <property type="entry name" value="CENP-V/GFA"/>
</dbReference>
<dbReference type="Gene3D" id="2.170.150.70">
    <property type="match status" value="1"/>
</dbReference>
<comment type="similarity">
    <text evidence="1">Belongs to the Gfa family.</text>
</comment>
<evidence type="ECO:0000313" key="6">
    <source>
        <dbReference type="Proteomes" id="UP001404104"/>
    </source>
</evidence>
<dbReference type="PANTHER" id="PTHR28620:SF1">
    <property type="entry name" value="CENP-V_GFA DOMAIN-CONTAINING PROTEIN"/>
    <property type="match status" value="1"/>
</dbReference>
<dbReference type="InterPro" id="IPR052355">
    <property type="entry name" value="CENP-V-like"/>
</dbReference>
<dbReference type="InterPro" id="IPR011057">
    <property type="entry name" value="Mss4-like_sf"/>
</dbReference>
<dbReference type="EMBL" id="JBDIMF010000004">
    <property type="protein sequence ID" value="MEN2786945.1"/>
    <property type="molecule type" value="Genomic_DNA"/>
</dbReference>
<evidence type="ECO:0000313" key="5">
    <source>
        <dbReference type="EMBL" id="MEN2786945.1"/>
    </source>
</evidence>
<feature type="domain" description="CENP-V/GFA" evidence="4">
    <location>
        <begin position="5"/>
        <end position="124"/>
    </location>
</feature>